<dbReference type="InterPro" id="IPR003615">
    <property type="entry name" value="HNH_nuc"/>
</dbReference>
<dbReference type="InParanoid" id="M1YKB9"/>
<dbReference type="Pfam" id="PF13391">
    <property type="entry name" value="HNH_2"/>
    <property type="match status" value="1"/>
</dbReference>
<dbReference type="EMBL" id="CAQJ01000054">
    <property type="protein sequence ID" value="CCQ90927.1"/>
    <property type="molecule type" value="Genomic_DNA"/>
</dbReference>
<feature type="domain" description="HNH nuclease" evidence="1">
    <location>
        <begin position="141"/>
        <end position="192"/>
    </location>
</feature>
<sequence length="239" mass="27757">MDWTREELLVAINLYCRIPFGRIHVGNPEIIQLAEKLGRTPGSISYKLANFASLDPSLDRRGATNVSKLDREVWNEFFEDWDRMIYESERKTAELLGGKEAVEESTDIEWQEGETRETTVQARVNQAFFRKMVLSNYEEKCCITGLANPYLLVASHIVPWSRDSRNRLNPMNGLCLNALHDRAFDRGLITVNPNYEVMVSSQVNHDLFEKYEGRRLSLPQRFVPDPAFLEFHRNEIFVQ</sequence>
<evidence type="ECO:0000313" key="3">
    <source>
        <dbReference type="Proteomes" id="UP000011704"/>
    </source>
</evidence>
<dbReference type="OrthoDB" id="5678128at2"/>
<evidence type="ECO:0000313" key="2">
    <source>
        <dbReference type="EMBL" id="CCQ90927.1"/>
    </source>
</evidence>
<proteinExistence type="predicted"/>
<name>M1YKB9_NITG3</name>
<evidence type="ECO:0000259" key="1">
    <source>
        <dbReference type="Pfam" id="PF13391"/>
    </source>
</evidence>
<dbReference type="STRING" id="1266370.NITGR_490030"/>
<protein>
    <recommendedName>
        <fullName evidence="1">HNH nuclease domain-containing protein</fullName>
    </recommendedName>
</protein>
<dbReference type="Proteomes" id="UP000011704">
    <property type="component" value="Unassembled WGS sequence"/>
</dbReference>
<dbReference type="HOGENOM" id="CLU_1048763_0_0_0"/>
<reference evidence="2 3" key="1">
    <citation type="journal article" date="2013" name="Front. Microbiol.">
        <title>The genome of Nitrospina gracilis illuminates the metabolism and evolution of the major marine nitrite oxidizer.</title>
        <authorList>
            <person name="Luecker S."/>
            <person name="Nowka B."/>
            <person name="Rattei T."/>
            <person name="Spieck E."/>
            <person name="and Daims H."/>
        </authorList>
    </citation>
    <scope>NUCLEOTIDE SEQUENCE [LARGE SCALE GENOMIC DNA]</scope>
    <source>
        <strain evidence="2 3">3/211</strain>
    </source>
</reference>
<gene>
    <name evidence="2" type="ORF">NITGR_490030</name>
</gene>
<organism evidence="2 3">
    <name type="scientific">Nitrospina gracilis (strain 3/211)</name>
    <dbReference type="NCBI Taxonomy" id="1266370"/>
    <lineage>
        <taxon>Bacteria</taxon>
        <taxon>Pseudomonadati</taxon>
        <taxon>Nitrospinota/Tectimicrobiota group</taxon>
        <taxon>Nitrospinota</taxon>
        <taxon>Nitrospinia</taxon>
        <taxon>Nitrospinales</taxon>
        <taxon>Nitrospinaceae</taxon>
        <taxon>Nitrospina</taxon>
    </lineage>
</organism>
<dbReference type="AlphaFoldDB" id="M1YKB9"/>
<comment type="caution">
    <text evidence="2">The sequence shown here is derived from an EMBL/GenBank/DDBJ whole genome shotgun (WGS) entry which is preliminary data.</text>
</comment>
<keyword evidence="3" id="KW-1185">Reference proteome</keyword>
<accession>M1YKB9</accession>
<dbReference type="RefSeq" id="WP_005009082.1">
    <property type="nucleotide sequence ID" value="NZ_HG422173.1"/>
</dbReference>